<evidence type="ECO:0000313" key="7">
    <source>
        <dbReference type="Proteomes" id="UP001500943"/>
    </source>
</evidence>
<dbReference type="Pfam" id="PF17933">
    <property type="entry name" value="TetR_C_25"/>
    <property type="match status" value="1"/>
</dbReference>
<dbReference type="EMBL" id="BAAAKW010000008">
    <property type="protein sequence ID" value="GAA1207829.1"/>
    <property type="molecule type" value="Genomic_DNA"/>
</dbReference>
<evidence type="ECO:0000313" key="6">
    <source>
        <dbReference type="EMBL" id="GAA1207829.1"/>
    </source>
</evidence>
<dbReference type="Gene3D" id="1.10.357.10">
    <property type="entry name" value="Tetracycline Repressor, domain 2"/>
    <property type="match status" value="1"/>
</dbReference>
<feature type="DNA-binding region" description="H-T-H motif" evidence="4">
    <location>
        <begin position="31"/>
        <end position="50"/>
    </location>
</feature>
<feature type="domain" description="HTH tetR-type" evidence="5">
    <location>
        <begin position="8"/>
        <end position="68"/>
    </location>
</feature>
<dbReference type="InterPro" id="IPR050109">
    <property type="entry name" value="HTH-type_TetR-like_transc_reg"/>
</dbReference>
<proteinExistence type="predicted"/>
<keyword evidence="1" id="KW-0805">Transcription regulation</keyword>
<dbReference type="PANTHER" id="PTHR30055:SF234">
    <property type="entry name" value="HTH-TYPE TRANSCRIPTIONAL REGULATOR BETI"/>
    <property type="match status" value="1"/>
</dbReference>
<dbReference type="PROSITE" id="PS50977">
    <property type="entry name" value="HTH_TETR_2"/>
    <property type="match status" value="1"/>
</dbReference>
<dbReference type="RefSeq" id="WP_343922679.1">
    <property type="nucleotide sequence ID" value="NZ_BAAAKW010000008.1"/>
</dbReference>
<sequence>MRSAKDDSTTRARIRDAAILLIGQKGFAATSARAVAAEAGVSAGLVIHHFGGMRQLKTACDDFIITEVARRKTGMSEGDVTASLNEWYSDLDAYQPWLNYLSRLFTDDSDAGAELFDRIVTMTAGMLEDGVSSQQMRPSTDAHARALLLVTHSLGTLILQSHIARSLDTARFSLESLSRMGNAALEIYTDGLYVDSGVLNASRDAASVAHQHQAEKGQGSGPTL</sequence>
<name>A0ABN1VEG1_9MICO</name>
<dbReference type="InterPro" id="IPR036271">
    <property type="entry name" value="Tet_transcr_reg_TetR-rel_C_sf"/>
</dbReference>
<organism evidence="6 7">
    <name type="scientific">Rhodoglobus aureus</name>
    <dbReference type="NCBI Taxonomy" id="191497"/>
    <lineage>
        <taxon>Bacteria</taxon>
        <taxon>Bacillati</taxon>
        <taxon>Actinomycetota</taxon>
        <taxon>Actinomycetes</taxon>
        <taxon>Micrococcales</taxon>
        <taxon>Microbacteriaceae</taxon>
        <taxon>Rhodoglobus</taxon>
    </lineage>
</organism>
<dbReference type="Pfam" id="PF00440">
    <property type="entry name" value="TetR_N"/>
    <property type="match status" value="1"/>
</dbReference>
<dbReference type="Proteomes" id="UP001500943">
    <property type="component" value="Unassembled WGS sequence"/>
</dbReference>
<dbReference type="InterPro" id="IPR009057">
    <property type="entry name" value="Homeodomain-like_sf"/>
</dbReference>
<gene>
    <name evidence="6" type="primary">raaS</name>
    <name evidence="6" type="ORF">GCM10009655_03780</name>
</gene>
<keyword evidence="2 4" id="KW-0238">DNA-binding</keyword>
<dbReference type="SUPFAM" id="SSF46689">
    <property type="entry name" value="Homeodomain-like"/>
    <property type="match status" value="1"/>
</dbReference>
<reference evidence="6 7" key="1">
    <citation type="journal article" date="2019" name="Int. J. Syst. Evol. Microbiol.">
        <title>The Global Catalogue of Microorganisms (GCM) 10K type strain sequencing project: providing services to taxonomists for standard genome sequencing and annotation.</title>
        <authorList>
            <consortium name="The Broad Institute Genomics Platform"/>
            <consortium name="The Broad Institute Genome Sequencing Center for Infectious Disease"/>
            <person name="Wu L."/>
            <person name="Ma J."/>
        </authorList>
    </citation>
    <scope>NUCLEOTIDE SEQUENCE [LARGE SCALE GENOMIC DNA]</scope>
    <source>
        <strain evidence="6 7">JCM 12762</strain>
    </source>
</reference>
<evidence type="ECO:0000256" key="3">
    <source>
        <dbReference type="ARBA" id="ARBA00023163"/>
    </source>
</evidence>
<evidence type="ECO:0000259" key="5">
    <source>
        <dbReference type="PROSITE" id="PS50977"/>
    </source>
</evidence>
<dbReference type="SUPFAM" id="SSF48498">
    <property type="entry name" value="Tetracyclin repressor-like, C-terminal domain"/>
    <property type="match status" value="1"/>
</dbReference>
<accession>A0ABN1VEG1</accession>
<keyword evidence="3" id="KW-0804">Transcription</keyword>
<comment type="caution">
    <text evidence="6">The sequence shown here is derived from an EMBL/GenBank/DDBJ whole genome shotgun (WGS) entry which is preliminary data.</text>
</comment>
<evidence type="ECO:0000256" key="1">
    <source>
        <dbReference type="ARBA" id="ARBA00023015"/>
    </source>
</evidence>
<protein>
    <submittedName>
        <fullName evidence="6">Transcriptional regulator RaaS</fullName>
    </submittedName>
</protein>
<dbReference type="InterPro" id="IPR041484">
    <property type="entry name" value="TetR_C_25"/>
</dbReference>
<keyword evidence="7" id="KW-1185">Reference proteome</keyword>
<evidence type="ECO:0000256" key="4">
    <source>
        <dbReference type="PROSITE-ProRule" id="PRU00335"/>
    </source>
</evidence>
<evidence type="ECO:0000256" key="2">
    <source>
        <dbReference type="ARBA" id="ARBA00023125"/>
    </source>
</evidence>
<dbReference type="PANTHER" id="PTHR30055">
    <property type="entry name" value="HTH-TYPE TRANSCRIPTIONAL REGULATOR RUTR"/>
    <property type="match status" value="1"/>
</dbReference>
<dbReference type="InterPro" id="IPR001647">
    <property type="entry name" value="HTH_TetR"/>
</dbReference>